<evidence type="ECO:0000256" key="2">
    <source>
        <dbReference type="ARBA" id="ARBA00022679"/>
    </source>
</evidence>
<evidence type="ECO:0000256" key="4">
    <source>
        <dbReference type="RuleBase" id="RU362057"/>
    </source>
</evidence>
<dbReference type="EMBL" id="JAYKXN010000003">
    <property type="protein sequence ID" value="KAK7299800.1"/>
    <property type="molecule type" value="Genomic_DNA"/>
</dbReference>
<evidence type="ECO:0000313" key="6">
    <source>
        <dbReference type="Proteomes" id="UP001359559"/>
    </source>
</evidence>
<gene>
    <name evidence="5" type="ORF">RJT34_10628</name>
</gene>
<protein>
    <recommendedName>
        <fullName evidence="4">Glycosyltransferase</fullName>
        <ecNumber evidence="4">2.4.1.-</ecNumber>
    </recommendedName>
</protein>
<evidence type="ECO:0000256" key="3">
    <source>
        <dbReference type="RuleBase" id="RU003718"/>
    </source>
</evidence>
<dbReference type="GO" id="GO:0035251">
    <property type="term" value="F:UDP-glucosyltransferase activity"/>
    <property type="evidence" value="ECO:0007669"/>
    <property type="project" value="InterPro"/>
</dbReference>
<dbReference type="SUPFAM" id="SSF53756">
    <property type="entry name" value="UDP-Glycosyltransferase/glycogen phosphorylase"/>
    <property type="match status" value="1"/>
</dbReference>
<dbReference type="PANTHER" id="PTHR48048">
    <property type="entry name" value="GLYCOSYLTRANSFERASE"/>
    <property type="match status" value="1"/>
</dbReference>
<dbReference type="InterPro" id="IPR050481">
    <property type="entry name" value="UDP-glycosyltransf_plant"/>
</dbReference>
<reference evidence="5 6" key="1">
    <citation type="submission" date="2024-01" db="EMBL/GenBank/DDBJ databases">
        <title>The genomes of 5 underutilized Papilionoideae crops provide insights into root nodulation and disease resistance.</title>
        <authorList>
            <person name="Yuan L."/>
        </authorList>
    </citation>
    <scope>NUCLEOTIDE SEQUENCE [LARGE SCALE GENOMIC DNA]</scope>
    <source>
        <strain evidence="5">LY-2023</strain>
        <tissue evidence="5">Leaf</tissue>
    </source>
</reference>
<sequence length="469" mass="52151">MKREAQLVMIPLSAVGHIVSTIEFAKLLTNHDHRLSITILVIKPENDDEATRITSYTRSLPSSQRVHIINLPECPMDPETPSSSQFQAHIDNQKPNVRQILSDLSGPPLAAFVVDMFCTSMIDVAKEFEVPSLVFYTSGAAFLSLMLHLHTLREQDNLDRSESKEFVIPGFLNPVPRTALPSIVSNKVWDSFFMDYGRGLKKADGIIVNSFEELESHAVHSFSNSPIPIYPVGPILNPSTNNTNTEILEWLDQQPRSSVVFLCFGSRGSFGEDQVQEIAIALENSGVRFLWSLRKPPIRDPVKPTFAPPCDYSVSELAAVLPAGFLDRTAGIGKVIGWAPQAQVLAHQATGGFVSHCGWNSTLESIYYGVPIAAWPIHAEQQTNAFELVCELKMAVEIALDYMDDFISAPNFLVTADRIEKGIRSVMEIDEETRKKVKEMSEKSRSTLSEGGCSYSYLGRLIDYIMEQV</sequence>
<dbReference type="InterPro" id="IPR002213">
    <property type="entry name" value="UDP_glucos_trans"/>
</dbReference>
<organism evidence="5 6">
    <name type="scientific">Clitoria ternatea</name>
    <name type="common">Butterfly pea</name>
    <dbReference type="NCBI Taxonomy" id="43366"/>
    <lineage>
        <taxon>Eukaryota</taxon>
        <taxon>Viridiplantae</taxon>
        <taxon>Streptophyta</taxon>
        <taxon>Embryophyta</taxon>
        <taxon>Tracheophyta</taxon>
        <taxon>Spermatophyta</taxon>
        <taxon>Magnoliopsida</taxon>
        <taxon>eudicotyledons</taxon>
        <taxon>Gunneridae</taxon>
        <taxon>Pentapetalae</taxon>
        <taxon>rosids</taxon>
        <taxon>fabids</taxon>
        <taxon>Fabales</taxon>
        <taxon>Fabaceae</taxon>
        <taxon>Papilionoideae</taxon>
        <taxon>50 kb inversion clade</taxon>
        <taxon>NPAAA clade</taxon>
        <taxon>indigoferoid/millettioid clade</taxon>
        <taxon>Phaseoleae</taxon>
        <taxon>Clitoria</taxon>
    </lineage>
</organism>
<dbReference type="Gene3D" id="3.40.50.2000">
    <property type="entry name" value="Glycogen Phosphorylase B"/>
    <property type="match status" value="2"/>
</dbReference>
<dbReference type="PROSITE" id="PS00375">
    <property type="entry name" value="UDPGT"/>
    <property type="match status" value="1"/>
</dbReference>
<dbReference type="Proteomes" id="UP001359559">
    <property type="component" value="Unassembled WGS sequence"/>
</dbReference>
<keyword evidence="2 3" id="KW-0808">Transferase</keyword>
<dbReference type="CDD" id="cd03784">
    <property type="entry name" value="GT1_Gtf-like"/>
    <property type="match status" value="1"/>
</dbReference>
<accession>A0AAN9JIE6</accession>
<dbReference type="Pfam" id="PF00201">
    <property type="entry name" value="UDPGT"/>
    <property type="match status" value="1"/>
</dbReference>
<dbReference type="FunFam" id="3.40.50.2000:FF:000056">
    <property type="entry name" value="Glycosyltransferase"/>
    <property type="match status" value="1"/>
</dbReference>
<keyword evidence="3" id="KW-0328">Glycosyltransferase</keyword>
<proteinExistence type="inferred from homology"/>
<dbReference type="InterPro" id="IPR035595">
    <property type="entry name" value="UDP_glycos_trans_CS"/>
</dbReference>
<dbReference type="EC" id="2.4.1.-" evidence="4"/>
<evidence type="ECO:0000256" key="1">
    <source>
        <dbReference type="ARBA" id="ARBA00009995"/>
    </source>
</evidence>
<dbReference type="PANTHER" id="PTHR48048:SF45">
    <property type="entry name" value="GLYCOSYLTRANSFERASE"/>
    <property type="match status" value="1"/>
</dbReference>
<evidence type="ECO:0000313" key="5">
    <source>
        <dbReference type="EMBL" id="KAK7299800.1"/>
    </source>
</evidence>
<keyword evidence="6" id="KW-1185">Reference proteome</keyword>
<comment type="caution">
    <text evidence="5">The sequence shown here is derived from an EMBL/GenBank/DDBJ whole genome shotgun (WGS) entry which is preliminary data.</text>
</comment>
<comment type="similarity">
    <text evidence="1 3">Belongs to the UDP-glycosyltransferase family.</text>
</comment>
<name>A0AAN9JIE6_CLITE</name>
<dbReference type="AlphaFoldDB" id="A0AAN9JIE6"/>